<protein>
    <submittedName>
        <fullName evidence="1">Uncharacterized protein</fullName>
    </submittedName>
</protein>
<reference evidence="1 2" key="1">
    <citation type="submission" date="2014-06" db="EMBL/GenBank/DDBJ databases">
        <authorList>
            <person name="Swart Estienne"/>
        </authorList>
    </citation>
    <scope>NUCLEOTIDE SEQUENCE [LARGE SCALE GENOMIC DNA]</scope>
    <source>
        <strain evidence="1 2">130c</strain>
    </source>
</reference>
<evidence type="ECO:0000313" key="1">
    <source>
        <dbReference type="EMBL" id="CDW75664.1"/>
    </source>
</evidence>
<proteinExistence type="predicted"/>
<gene>
    <name evidence="1" type="primary">Contig4711.g5031</name>
    <name evidence="1" type="ORF">STYLEM_4657</name>
</gene>
<name>A0A078A4H4_STYLE</name>
<evidence type="ECO:0000313" key="2">
    <source>
        <dbReference type="Proteomes" id="UP000039865"/>
    </source>
</evidence>
<dbReference type="InParanoid" id="A0A078A4H4"/>
<sequence>MGCQNTKDDKKSMNVLQRWNTLKFQEPAEGVFENDFELLLFKTMNLIRQDPQWAIPFIKNVRQHKHYTGANIDLVIQILKKQKPLPLLEISQHATNVCRKVNEDMKNSSMPVYYTLKKQYQRMYVKDNESSLSGSIIPSPNSKHHSKSIAFSELSPTFGSPQKKERLLLSQLNITEVNFMPMSTEIVNMTTEATTNLNQTINRLEEPVYEYTEIGWEGSADELVLFILIGGCQCSGGDEPFPLIDEKVTRIGLSFKGHKSLKSSLQLLYLEGPSQFSGNPYSQHLIQSKAGYQPATISNNV</sequence>
<dbReference type="AlphaFoldDB" id="A0A078A4H4"/>
<accession>A0A078A4H4</accession>
<dbReference type="Proteomes" id="UP000039865">
    <property type="component" value="Unassembled WGS sequence"/>
</dbReference>
<dbReference type="EMBL" id="CCKQ01004503">
    <property type="protein sequence ID" value="CDW75664.1"/>
    <property type="molecule type" value="Genomic_DNA"/>
</dbReference>
<keyword evidence="2" id="KW-1185">Reference proteome</keyword>
<organism evidence="1 2">
    <name type="scientific">Stylonychia lemnae</name>
    <name type="common">Ciliate</name>
    <dbReference type="NCBI Taxonomy" id="5949"/>
    <lineage>
        <taxon>Eukaryota</taxon>
        <taxon>Sar</taxon>
        <taxon>Alveolata</taxon>
        <taxon>Ciliophora</taxon>
        <taxon>Intramacronucleata</taxon>
        <taxon>Spirotrichea</taxon>
        <taxon>Stichotrichia</taxon>
        <taxon>Sporadotrichida</taxon>
        <taxon>Oxytrichidae</taxon>
        <taxon>Stylonychinae</taxon>
        <taxon>Stylonychia</taxon>
    </lineage>
</organism>